<evidence type="ECO:0000256" key="8">
    <source>
        <dbReference type="HAMAP-Rule" id="MF_00972"/>
    </source>
</evidence>
<keyword evidence="6 8" id="KW-0862">Zinc</keyword>
<comment type="function">
    <text evidence="8">Catalyzes the deamination of adenosine to inosine at the wobble position 34 of tRNA(Arg2).</text>
</comment>
<dbReference type="SUPFAM" id="SSF53927">
    <property type="entry name" value="Cytidine deaminase-like"/>
    <property type="match status" value="1"/>
</dbReference>
<name>A0A5J6MU54_9PROT</name>
<keyword evidence="4 8" id="KW-0479">Metal-binding</keyword>
<dbReference type="Proteomes" id="UP000325797">
    <property type="component" value="Chromosome"/>
</dbReference>
<evidence type="ECO:0000259" key="9">
    <source>
        <dbReference type="PROSITE" id="PS51747"/>
    </source>
</evidence>
<evidence type="ECO:0000256" key="4">
    <source>
        <dbReference type="ARBA" id="ARBA00022723"/>
    </source>
</evidence>
<dbReference type="GO" id="GO:0052717">
    <property type="term" value="F:tRNA-specific adenosine-34 deaminase activity"/>
    <property type="evidence" value="ECO:0007669"/>
    <property type="project" value="UniProtKB-UniRule"/>
</dbReference>
<dbReference type="EMBL" id="CP042582">
    <property type="protein sequence ID" value="QEX20811.1"/>
    <property type="molecule type" value="Genomic_DNA"/>
</dbReference>
<dbReference type="Gene3D" id="3.40.140.10">
    <property type="entry name" value="Cytidine Deaminase, domain 2"/>
    <property type="match status" value="1"/>
</dbReference>
<comment type="similarity">
    <text evidence="1">Belongs to the cytidine and deoxycytidylate deaminase family. ADAT2 subfamily.</text>
</comment>
<evidence type="ECO:0000256" key="7">
    <source>
        <dbReference type="ARBA" id="ARBA00048045"/>
    </source>
</evidence>
<evidence type="ECO:0000256" key="5">
    <source>
        <dbReference type="ARBA" id="ARBA00022801"/>
    </source>
</evidence>
<comment type="catalytic activity">
    <reaction evidence="7 8">
        <text>adenosine(34) in tRNA + H2O + H(+) = inosine(34) in tRNA + NH4(+)</text>
        <dbReference type="Rhea" id="RHEA:43168"/>
        <dbReference type="Rhea" id="RHEA-COMP:10373"/>
        <dbReference type="Rhea" id="RHEA-COMP:10374"/>
        <dbReference type="ChEBI" id="CHEBI:15377"/>
        <dbReference type="ChEBI" id="CHEBI:15378"/>
        <dbReference type="ChEBI" id="CHEBI:28938"/>
        <dbReference type="ChEBI" id="CHEBI:74411"/>
        <dbReference type="ChEBI" id="CHEBI:82852"/>
        <dbReference type="EC" id="3.5.4.33"/>
    </reaction>
</comment>
<feature type="domain" description="CMP/dCMP-type deaminase" evidence="9">
    <location>
        <begin position="5"/>
        <end position="116"/>
    </location>
</feature>
<dbReference type="CDD" id="cd01285">
    <property type="entry name" value="nucleoside_deaminase"/>
    <property type="match status" value="1"/>
</dbReference>
<protein>
    <recommendedName>
        <fullName evidence="8">tRNA-specific adenosine deaminase</fullName>
        <ecNumber evidence="8">3.5.4.33</ecNumber>
    </recommendedName>
</protein>
<keyword evidence="5 8" id="KW-0378">Hydrolase</keyword>
<feature type="binding site" evidence="8">
    <location>
        <position position="58"/>
    </location>
    <ligand>
        <name>Zn(2+)</name>
        <dbReference type="ChEBI" id="CHEBI:29105"/>
        <note>catalytic</note>
    </ligand>
</feature>
<comment type="subunit">
    <text evidence="2 8">Homodimer.</text>
</comment>
<gene>
    <name evidence="8 10" type="primary">tadA</name>
    <name evidence="10" type="ORF">FRZ61_07310</name>
</gene>
<keyword evidence="11" id="KW-1185">Reference proteome</keyword>
<dbReference type="EC" id="3.5.4.33" evidence="8"/>
<dbReference type="InterPro" id="IPR016192">
    <property type="entry name" value="APOBEC/CMP_deaminase_Zn-bd"/>
</dbReference>
<sequence length="154" mass="16418">MAFTDIKPEPMTQALAEAAAAAARGEVPVGAVLVNSATGAVLAKAGNRTEADADPTAHAEMLVIRAGAHILGSPRLETCDLYVTLEPCAMCAQAIAFARIRRVYFGAYDPKGGGVEHGARIFEQPTCHHRPEVYGGIAEREAGALLKRFFQERR</sequence>
<evidence type="ECO:0000256" key="6">
    <source>
        <dbReference type="ARBA" id="ARBA00022833"/>
    </source>
</evidence>
<dbReference type="InterPro" id="IPR028883">
    <property type="entry name" value="tRNA_aden_deaminase"/>
</dbReference>
<feature type="binding site" evidence="8">
    <location>
        <position position="88"/>
    </location>
    <ligand>
        <name>Zn(2+)</name>
        <dbReference type="ChEBI" id="CHEBI:29105"/>
        <note>catalytic</note>
    </ligand>
</feature>
<dbReference type="PANTHER" id="PTHR11079">
    <property type="entry name" value="CYTOSINE DEAMINASE FAMILY MEMBER"/>
    <property type="match status" value="1"/>
</dbReference>
<dbReference type="InterPro" id="IPR002125">
    <property type="entry name" value="CMP_dCMP_dom"/>
</dbReference>
<keyword evidence="3 8" id="KW-0819">tRNA processing</keyword>
<dbReference type="KEGG" id="hadh:FRZ61_07310"/>
<dbReference type="AlphaFoldDB" id="A0A5J6MU54"/>
<dbReference type="PANTHER" id="PTHR11079:SF202">
    <property type="entry name" value="TRNA-SPECIFIC ADENOSINE DEAMINASE"/>
    <property type="match status" value="1"/>
</dbReference>
<dbReference type="GO" id="GO:0008270">
    <property type="term" value="F:zinc ion binding"/>
    <property type="evidence" value="ECO:0007669"/>
    <property type="project" value="UniProtKB-UniRule"/>
</dbReference>
<reference evidence="10 11" key="1">
    <citation type="submission" date="2019-08" db="EMBL/GenBank/DDBJ databases">
        <title>Hyperibacter terrae gen. nov., sp. nov. and Hyperibacter viscosus sp. nov., two new members in the family Rhodospirillaceae isolated from the rhizosphere of Hypericum perforatum.</title>
        <authorList>
            <person name="Noviana Z."/>
        </authorList>
    </citation>
    <scope>NUCLEOTIDE SEQUENCE [LARGE SCALE GENOMIC DNA]</scope>
    <source>
        <strain evidence="10 11">R5959</strain>
    </source>
</reference>
<feature type="active site" description="Proton donor" evidence="8">
    <location>
        <position position="60"/>
    </location>
</feature>
<evidence type="ECO:0000256" key="3">
    <source>
        <dbReference type="ARBA" id="ARBA00022694"/>
    </source>
</evidence>
<evidence type="ECO:0000313" key="11">
    <source>
        <dbReference type="Proteomes" id="UP000325797"/>
    </source>
</evidence>
<dbReference type="Pfam" id="PF00383">
    <property type="entry name" value="dCMP_cyt_deam_1"/>
    <property type="match status" value="1"/>
</dbReference>
<dbReference type="PROSITE" id="PS00903">
    <property type="entry name" value="CYT_DCMP_DEAMINASES_1"/>
    <property type="match status" value="1"/>
</dbReference>
<organism evidence="10 11">
    <name type="scientific">Hypericibacter adhaerens</name>
    <dbReference type="NCBI Taxonomy" id="2602016"/>
    <lineage>
        <taxon>Bacteria</taxon>
        <taxon>Pseudomonadati</taxon>
        <taxon>Pseudomonadota</taxon>
        <taxon>Alphaproteobacteria</taxon>
        <taxon>Rhodospirillales</taxon>
        <taxon>Dongiaceae</taxon>
        <taxon>Hypericibacter</taxon>
    </lineage>
</organism>
<proteinExistence type="inferred from homology"/>
<dbReference type="InterPro" id="IPR016193">
    <property type="entry name" value="Cytidine_deaminase-like"/>
</dbReference>
<dbReference type="PROSITE" id="PS51747">
    <property type="entry name" value="CYT_DCMP_DEAMINASES_2"/>
    <property type="match status" value="1"/>
</dbReference>
<accession>A0A5J6MU54</accession>
<dbReference type="GO" id="GO:0002100">
    <property type="term" value="P:tRNA wobble adenosine to inosine editing"/>
    <property type="evidence" value="ECO:0007669"/>
    <property type="project" value="UniProtKB-UniRule"/>
</dbReference>
<evidence type="ECO:0000256" key="2">
    <source>
        <dbReference type="ARBA" id="ARBA00011738"/>
    </source>
</evidence>
<evidence type="ECO:0000313" key="10">
    <source>
        <dbReference type="EMBL" id="QEX20811.1"/>
    </source>
</evidence>
<dbReference type="HAMAP" id="MF_00972">
    <property type="entry name" value="tRNA_aden_deaminase"/>
    <property type="match status" value="1"/>
</dbReference>
<comment type="cofactor">
    <cofactor evidence="8">
        <name>Zn(2+)</name>
        <dbReference type="ChEBI" id="CHEBI:29105"/>
    </cofactor>
    <text evidence="8">Binds 1 zinc ion per subunit.</text>
</comment>
<evidence type="ECO:0000256" key="1">
    <source>
        <dbReference type="ARBA" id="ARBA00010669"/>
    </source>
</evidence>
<feature type="binding site" evidence="8">
    <location>
        <position position="91"/>
    </location>
    <ligand>
        <name>Zn(2+)</name>
        <dbReference type="ChEBI" id="CHEBI:29105"/>
        <note>catalytic</note>
    </ligand>
</feature>